<dbReference type="EMBL" id="GBHO01020410">
    <property type="protein sequence ID" value="JAG23194.1"/>
    <property type="molecule type" value="Transcribed_RNA"/>
</dbReference>
<dbReference type="PROSITE" id="PS50181">
    <property type="entry name" value="FBOX"/>
    <property type="match status" value="1"/>
</dbReference>
<dbReference type="Pfam" id="PF12937">
    <property type="entry name" value="F-box-like"/>
    <property type="match status" value="1"/>
</dbReference>
<evidence type="ECO:0000256" key="1">
    <source>
        <dbReference type="ARBA" id="ARBA00022574"/>
    </source>
</evidence>
<sequence length="490" mass="57269">MLATVRMEYTASAVKKDTAPSLRKRKHKTNPSEIKDNPGMDFISNLPIEILEEIFLYLGSDDLVRCSYVSLQWREVINSNKIWSVQCSRDRILQKEYLQSSWSLISNPVKVYRDHVFDPEATRLTVPCHWRSHYNRYKFLERNWRKGNYSLIRTKVDAQHYIGGLLISVDILGLTAYSIQLLNYPMYIKKMDTSKDVDAVSVKGNLLFYTQDRHLICMKRFNLSFTKHYEITVPTYLKQHSNHRSPTESTLALKITDKFLVIQDLTNACFLYFYDYKTGEFLRKVNLHTYTGNPCPQFTCLEAFDDKVFVAFSLHQHYIMIYDFKTDKVDVKVETSLRSSELVVSKNFFCSKLTVNQLEKSCELHVWSVHNGEEVDLLCTNRHLPVLLTADDKLIYSEHYTVYVRGLVNSNNDVEFTVEGRLQSMEPIWGNLLVLNLGFSLQLWDLSSGQKLHTYLRESIEDMWVDDRHIVVKLTSRPWSTTAGYIIGFW</sequence>
<gene>
    <name evidence="5" type="primary">ago_5</name>
    <name evidence="4" type="synonym">ago_4</name>
    <name evidence="4" type="ORF">CM83_67114</name>
    <name evidence="5" type="ORF">CM83_67116</name>
</gene>
<dbReference type="Gene3D" id="1.20.1280.50">
    <property type="match status" value="1"/>
</dbReference>
<dbReference type="InterPro" id="IPR036047">
    <property type="entry name" value="F-box-like_dom_sf"/>
</dbReference>
<dbReference type="InterPro" id="IPR042627">
    <property type="entry name" value="FBXW2"/>
</dbReference>
<evidence type="ECO:0000313" key="4">
    <source>
        <dbReference type="EMBL" id="JAG23194.1"/>
    </source>
</evidence>
<dbReference type="SMART" id="SM00256">
    <property type="entry name" value="FBOX"/>
    <property type="match status" value="1"/>
</dbReference>
<dbReference type="EMBL" id="GBHO01020409">
    <property type="protein sequence ID" value="JAG23195.1"/>
    <property type="molecule type" value="Transcribed_RNA"/>
</dbReference>
<keyword evidence="2" id="KW-0677">Repeat</keyword>
<dbReference type="SUPFAM" id="SSF81383">
    <property type="entry name" value="F-box domain"/>
    <property type="match status" value="1"/>
</dbReference>
<organism evidence="5">
    <name type="scientific">Lygus hesperus</name>
    <name type="common">Western plant bug</name>
    <dbReference type="NCBI Taxonomy" id="30085"/>
    <lineage>
        <taxon>Eukaryota</taxon>
        <taxon>Metazoa</taxon>
        <taxon>Ecdysozoa</taxon>
        <taxon>Arthropoda</taxon>
        <taxon>Hexapoda</taxon>
        <taxon>Insecta</taxon>
        <taxon>Pterygota</taxon>
        <taxon>Neoptera</taxon>
        <taxon>Paraneoptera</taxon>
        <taxon>Hemiptera</taxon>
        <taxon>Heteroptera</taxon>
        <taxon>Panheteroptera</taxon>
        <taxon>Cimicomorpha</taxon>
        <taxon>Miridae</taxon>
        <taxon>Mirini</taxon>
        <taxon>Lygus</taxon>
    </lineage>
</organism>
<reference evidence="5" key="1">
    <citation type="journal article" date="2014" name="PLoS ONE">
        <title>Transcriptome-Based Identification of ABC Transporters in the Western Tarnished Plant Bug Lygus hesperus.</title>
        <authorList>
            <person name="Hull J.J."/>
            <person name="Chaney K."/>
            <person name="Geib S.M."/>
            <person name="Fabrick J.A."/>
            <person name="Brent C.S."/>
            <person name="Walsh D."/>
            <person name="Lavine L.C."/>
        </authorList>
    </citation>
    <scope>NUCLEOTIDE SEQUENCE</scope>
</reference>
<dbReference type="InterPro" id="IPR011047">
    <property type="entry name" value="Quinoprotein_ADH-like_sf"/>
</dbReference>
<protein>
    <submittedName>
        <fullName evidence="5">F-box/WD repeat-containing protein 7</fullName>
    </submittedName>
</protein>
<keyword evidence="1" id="KW-0853">WD repeat</keyword>
<dbReference type="SUPFAM" id="SSF50998">
    <property type="entry name" value="Quinoprotein alcohol dehydrogenase-like"/>
    <property type="match status" value="1"/>
</dbReference>
<evidence type="ECO:0000256" key="2">
    <source>
        <dbReference type="ARBA" id="ARBA00022737"/>
    </source>
</evidence>
<reference evidence="5" key="2">
    <citation type="submission" date="2014-07" db="EMBL/GenBank/DDBJ databases">
        <authorList>
            <person name="Hull J."/>
        </authorList>
    </citation>
    <scope>NUCLEOTIDE SEQUENCE</scope>
</reference>
<accession>A0A0A9Y126</accession>
<evidence type="ECO:0000259" key="3">
    <source>
        <dbReference type="PROSITE" id="PS50181"/>
    </source>
</evidence>
<proteinExistence type="predicted"/>
<dbReference type="PANTHER" id="PTHR44436">
    <property type="entry name" value="F-BOX/WD REPEAT-CONTAINING PROTEIN 2"/>
    <property type="match status" value="1"/>
</dbReference>
<dbReference type="InterPro" id="IPR001810">
    <property type="entry name" value="F-box_dom"/>
</dbReference>
<feature type="domain" description="F-box" evidence="3">
    <location>
        <begin position="40"/>
        <end position="86"/>
    </location>
</feature>
<name>A0A0A9Y126_LYGHE</name>
<dbReference type="PANTHER" id="PTHR44436:SF1">
    <property type="entry name" value="F-BOX_WD REPEAT-CONTAINING PROTEIN 2"/>
    <property type="match status" value="1"/>
</dbReference>
<dbReference type="AlphaFoldDB" id="A0A0A9Y126"/>
<evidence type="ECO:0000313" key="5">
    <source>
        <dbReference type="EMBL" id="JAG23195.1"/>
    </source>
</evidence>